<gene>
    <name evidence="2" type="ORF">FHR82_006190</name>
</gene>
<name>A0A7W7QA95_9PSEU</name>
<evidence type="ECO:0000313" key="3">
    <source>
        <dbReference type="Proteomes" id="UP000520767"/>
    </source>
</evidence>
<keyword evidence="3" id="KW-1185">Reference proteome</keyword>
<dbReference type="Proteomes" id="UP000520767">
    <property type="component" value="Unassembled WGS sequence"/>
</dbReference>
<evidence type="ECO:0000256" key="1">
    <source>
        <dbReference type="SAM" id="Phobius"/>
    </source>
</evidence>
<keyword evidence="1" id="KW-0812">Transmembrane</keyword>
<comment type="caution">
    <text evidence="2">The sequence shown here is derived from an EMBL/GenBank/DDBJ whole genome shotgun (WGS) entry which is preliminary data.</text>
</comment>
<feature type="transmembrane region" description="Helical" evidence="1">
    <location>
        <begin position="12"/>
        <end position="36"/>
    </location>
</feature>
<protein>
    <submittedName>
        <fullName evidence="2">Xanthine/uracil/vitamin C permease (AzgA family)</fullName>
    </submittedName>
</protein>
<dbReference type="EMBL" id="JACHJQ010000006">
    <property type="protein sequence ID" value="MBB4909932.1"/>
    <property type="molecule type" value="Genomic_DNA"/>
</dbReference>
<accession>A0A7W7QA95</accession>
<keyword evidence="1" id="KW-1133">Transmembrane helix</keyword>
<evidence type="ECO:0000313" key="2">
    <source>
        <dbReference type="EMBL" id="MBB4909932.1"/>
    </source>
</evidence>
<organism evidence="2 3">
    <name type="scientific">Actinophytocola algeriensis</name>
    <dbReference type="NCBI Taxonomy" id="1768010"/>
    <lineage>
        <taxon>Bacteria</taxon>
        <taxon>Bacillati</taxon>
        <taxon>Actinomycetota</taxon>
        <taxon>Actinomycetes</taxon>
        <taxon>Pseudonocardiales</taxon>
        <taxon>Pseudonocardiaceae</taxon>
    </lineage>
</organism>
<sequence length="87" mass="9568">MSTETRTSAFDIRLIIAVLTGVYGIVLTVLGLFVTSADEIDKSAGVNINLWTGLALIVVTLLFVVWVRLRPLRIPVHHDEEDTSAPH</sequence>
<keyword evidence="1" id="KW-0472">Membrane</keyword>
<reference evidence="2 3" key="1">
    <citation type="submission" date="2020-08" db="EMBL/GenBank/DDBJ databases">
        <title>Genomic Encyclopedia of Type Strains, Phase III (KMG-III): the genomes of soil and plant-associated and newly described type strains.</title>
        <authorList>
            <person name="Whitman W."/>
        </authorList>
    </citation>
    <scope>NUCLEOTIDE SEQUENCE [LARGE SCALE GENOMIC DNA]</scope>
    <source>
        <strain evidence="2 3">CECT 8960</strain>
    </source>
</reference>
<dbReference type="AlphaFoldDB" id="A0A7W7QA95"/>
<proteinExistence type="predicted"/>
<dbReference type="RefSeq" id="WP_184813976.1">
    <property type="nucleotide sequence ID" value="NZ_JACHJQ010000006.1"/>
</dbReference>
<feature type="transmembrane region" description="Helical" evidence="1">
    <location>
        <begin position="48"/>
        <end position="67"/>
    </location>
</feature>